<dbReference type="RefSeq" id="YP_009813049.1">
    <property type="nucleotide sequence ID" value="NC_048073.1"/>
</dbReference>
<evidence type="ECO:0000313" key="2">
    <source>
        <dbReference type="EMBL" id="AYD85512.1"/>
    </source>
</evidence>
<dbReference type="KEGG" id="vg:55004124"/>
<reference evidence="2 3" key="1">
    <citation type="submission" date="2018-08" db="EMBL/GenBank/DDBJ databases">
        <title>Characterization and Complete Genome Sequence Analysis of a Lytic Bacteriophage FEC19 infecting Escherichia coli O157:H7.</title>
        <authorList>
            <person name="Fan C."/>
            <person name="Zhao C."/>
            <person name="Tie D."/>
            <person name="Sun Y."/>
        </authorList>
    </citation>
    <scope>NUCLEOTIDE SEQUENCE [LARGE SCALE GENOMIC DNA]</scope>
</reference>
<name>A0A386KJC8_9CAUD</name>
<proteinExistence type="predicted"/>
<dbReference type="Proteomes" id="UP000268320">
    <property type="component" value="Genome"/>
</dbReference>
<organism evidence="2 3">
    <name type="scientific">Escherichia phage FEC19</name>
    <dbReference type="NCBI Taxonomy" id="2315486"/>
    <lineage>
        <taxon>Viruses</taxon>
        <taxon>Duplodnaviria</taxon>
        <taxon>Heunggongvirae</taxon>
        <taxon>Uroviricota</taxon>
        <taxon>Caudoviricetes</taxon>
        <taxon>Lindbergviridae</taxon>
        <taxon>Wifcevirus</taxon>
        <taxon>Wifcevirus FEC19</taxon>
    </lineage>
</organism>
<protein>
    <submittedName>
        <fullName evidence="2">Uncharacterized protein</fullName>
    </submittedName>
</protein>
<sequence>MRLSIKERAKRPKRSEPKAKYTCVGGPFDGQAMWLSKSNPSTVEFSLHGMRGRYLLNRETIGSTFVEWKENGK</sequence>
<feature type="region of interest" description="Disordered" evidence="1">
    <location>
        <begin position="1"/>
        <end position="22"/>
    </location>
</feature>
<accession>A0A386KJC8</accession>
<keyword evidence="3" id="KW-1185">Reference proteome</keyword>
<evidence type="ECO:0000256" key="1">
    <source>
        <dbReference type="SAM" id="MobiDB-lite"/>
    </source>
</evidence>
<dbReference type="GeneID" id="55004124"/>
<evidence type="ECO:0000313" key="3">
    <source>
        <dbReference type="Proteomes" id="UP000268320"/>
    </source>
</evidence>
<dbReference type="EMBL" id="MH816966">
    <property type="protein sequence ID" value="AYD85512.1"/>
    <property type="molecule type" value="Genomic_DNA"/>
</dbReference>